<dbReference type="WBParaSite" id="L893_g7851.t1">
    <property type="protein sequence ID" value="L893_g7851.t1"/>
    <property type="gene ID" value="L893_g7851"/>
</dbReference>
<name>A0A1I8APJ5_9BILA</name>
<evidence type="ECO:0000313" key="3">
    <source>
        <dbReference type="WBParaSite" id="L893_g7851.t1"/>
    </source>
</evidence>
<dbReference type="Proteomes" id="UP000095287">
    <property type="component" value="Unplaced"/>
</dbReference>
<organism evidence="2 3">
    <name type="scientific">Steinernema glaseri</name>
    <dbReference type="NCBI Taxonomy" id="37863"/>
    <lineage>
        <taxon>Eukaryota</taxon>
        <taxon>Metazoa</taxon>
        <taxon>Ecdysozoa</taxon>
        <taxon>Nematoda</taxon>
        <taxon>Chromadorea</taxon>
        <taxon>Rhabditida</taxon>
        <taxon>Tylenchina</taxon>
        <taxon>Panagrolaimomorpha</taxon>
        <taxon>Strongyloidoidea</taxon>
        <taxon>Steinernematidae</taxon>
        <taxon>Steinernema</taxon>
    </lineage>
</organism>
<dbReference type="AlphaFoldDB" id="A0A1I8APJ5"/>
<feature type="region of interest" description="Disordered" evidence="1">
    <location>
        <begin position="1"/>
        <end position="33"/>
    </location>
</feature>
<evidence type="ECO:0000256" key="1">
    <source>
        <dbReference type="SAM" id="MobiDB-lite"/>
    </source>
</evidence>
<reference evidence="3" key="1">
    <citation type="submission" date="2016-11" db="UniProtKB">
        <authorList>
            <consortium name="WormBaseParasite"/>
        </authorList>
    </citation>
    <scope>IDENTIFICATION</scope>
</reference>
<keyword evidence="2" id="KW-1185">Reference proteome</keyword>
<accession>A0A1I8APJ5</accession>
<protein>
    <submittedName>
        <fullName evidence="3">N-acetyltransferase domain-containing protein</fullName>
    </submittedName>
</protein>
<sequence>MPGVDNYPGIAQALEPGAQQRGGLHVARKHPAGCPHEGVDAQAVDPCAQRVCIEAVEQARDVVFAFCIARDERGVGFGMGDVHAAHARQQEHHP</sequence>
<evidence type="ECO:0000313" key="2">
    <source>
        <dbReference type="Proteomes" id="UP000095287"/>
    </source>
</evidence>
<proteinExistence type="predicted"/>